<dbReference type="PANTHER" id="PTHR15462">
    <property type="entry name" value="SERINE PROTEASE"/>
    <property type="match status" value="1"/>
</dbReference>
<dbReference type="InterPro" id="IPR009003">
    <property type="entry name" value="Peptidase_S1_PA"/>
</dbReference>
<name>W7T7Z1_9STRA</name>
<keyword evidence="2" id="KW-0843">Virulence</keyword>
<evidence type="ECO:0000256" key="2">
    <source>
        <dbReference type="ARBA" id="ARBA00023026"/>
    </source>
</evidence>
<keyword evidence="1" id="KW-0732">Signal</keyword>
<dbReference type="Proteomes" id="UP000019335">
    <property type="component" value="Unassembled WGS sequence"/>
</dbReference>
<keyword evidence="4" id="KW-1185">Reference proteome</keyword>
<proteinExistence type="predicted"/>
<protein>
    <submittedName>
        <fullName evidence="3">Peptidase s1 and s6 chymotrypsin hap</fullName>
    </submittedName>
</protein>
<sequence>MPDKGPCKLSFGVSVKFSPFFDNSNSTHASSSAGRFIFLQDFGMGHAMHRGRRLSTLLHLSLACSWIFIVKAVMVDNIIDHASSKNNTGGGRRLNVFGWPDRRHISDRDTWPGRVVGKLEFPDRQYCTATLVGPSLILTARHCFANLLDEMVASRMDGRFLLGYSGGTVLASAGLLHVWYGLDPTSDWAIARIDQPLGRTFGHMVPTSAAVTDMLPLEKQFSMVAFSRDKFEYRAGTDPVCSLLSFRKQARLMVTTCSGEAGASGAAIADDKGVIYGVFVAAIEHDDMPQVKVLGDFDPRFPNFATPAEEVYPTWSWLITQPCLGNAVFPSSPSRLIVRRQRCSASFLAHQLGRFHVTGDVMSFPADHPVLVTPVVTLPSWLISLVVVTSLVTSCPSPPITQSWRRLW</sequence>
<dbReference type="OrthoDB" id="10037376at2759"/>
<accession>W7T7Z1</accession>
<dbReference type="SUPFAM" id="SSF50494">
    <property type="entry name" value="Trypsin-like serine proteases"/>
    <property type="match status" value="1"/>
</dbReference>
<dbReference type="Pfam" id="PF13365">
    <property type="entry name" value="Trypsin_2"/>
    <property type="match status" value="1"/>
</dbReference>
<reference evidence="3 4" key="1">
    <citation type="journal article" date="2014" name="Mol. Plant">
        <title>Chromosome Scale Genome Assembly and Transcriptome Profiling of Nannochloropsis gaditana in Nitrogen Depletion.</title>
        <authorList>
            <person name="Corteggiani Carpinelli E."/>
            <person name="Telatin A."/>
            <person name="Vitulo N."/>
            <person name="Forcato C."/>
            <person name="D'Angelo M."/>
            <person name="Schiavon R."/>
            <person name="Vezzi A."/>
            <person name="Giacometti G.M."/>
            <person name="Morosinotto T."/>
            <person name="Valle G."/>
        </authorList>
    </citation>
    <scope>NUCLEOTIDE SEQUENCE [LARGE SCALE GENOMIC DNA]</scope>
    <source>
        <strain evidence="3 4">B-31</strain>
    </source>
</reference>
<dbReference type="Gene3D" id="2.40.10.10">
    <property type="entry name" value="Trypsin-like serine proteases"/>
    <property type="match status" value="2"/>
</dbReference>
<evidence type="ECO:0000313" key="3">
    <source>
        <dbReference type="EMBL" id="EWM22557.1"/>
    </source>
</evidence>
<dbReference type="AlphaFoldDB" id="W7T7Z1"/>
<comment type="caution">
    <text evidence="3">The sequence shown here is derived from an EMBL/GenBank/DDBJ whole genome shotgun (WGS) entry which is preliminary data.</text>
</comment>
<dbReference type="InterPro" id="IPR050966">
    <property type="entry name" value="Glutamyl_endopeptidase"/>
</dbReference>
<evidence type="ECO:0000256" key="1">
    <source>
        <dbReference type="ARBA" id="ARBA00022729"/>
    </source>
</evidence>
<dbReference type="PANTHER" id="PTHR15462:SF8">
    <property type="entry name" value="SERINE PROTEASE"/>
    <property type="match status" value="1"/>
</dbReference>
<dbReference type="EMBL" id="AZIL01002152">
    <property type="protein sequence ID" value="EWM22557.1"/>
    <property type="molecule type" value="Genomic_DNA"/>
</dbReference>
<gene>
    <name evidence="3" type="ORF">Naga_100372g3</name>
</gene>
<dbReference type="InterPro" id="IPR043504">
    <property type="entry name" value="Peptidase_S1_PA_chymotrypsin"/>
</dbReference>
<evidence type="ECO:0000313" key="4">
    <source>
        <dbReference type="Proteomes" id="UP000019335"/>
    </source>
</evidence>
<organism evidence="3 4">
    <name type="scientific">Nannochloropsis gaditana</name>
    <dbReference type="NCBI Taxonomy" id="72520"/>
    <lineage>
        <taxon>Eukaryota</taxon>
        <taxon>Sar</taxon>
        <taxon>Stramenopiles</taxon>
        <taxon>Ochrophyta</taxon>
        <taxon>Eustigmatophyceae</taxon>
        <taxon>Eustigmatales</taxon>
        <taxon>Monodopsidaceae</taxon>
        <taxon>Nannochloropsis</taxon>
    </lineage>
</organism>